<evidence type="ECO:0000256" key="1">
    <source>
        <dbReference type="ARBA" id="ARBA00022679"/>
    </source>
</evidence>
<accession>A0ABP8XGX1</accession>
<gene>
    <name evidence="4" type="ORF">GCM10023215_55380</name>
</gene>
<keyword evidence="1" id="KW-0808">Transferase</keyword>
<sequence length="190" mass="20541">MDATVPVGPPDGLPEGLQDGLSIRAAGPADVEALRELERAAGAPFRSLGMDAIADDEPPTAAELLGPVRAGAVRVVDQEGRIAAYLLAEPLDGALHVEQVSVHPDHARRRLGRALLEDAAATARRAELPALTLTTFVEVPWNGPYYLRCGFRWLAEEELTPGLRAVRAAERARGLDRWPRGCMIRMVRTL</sequence>
<evidence type="ECO:0000256" key="2">
    <source>
        <dbReference type="ARBA" id="ARBA00023315"/>
    </source>
</evidence>
<dbReference type="Proteomes" id="UP001500325">
    <property type="component" value="Unassembled WGS sequence"/>
</dbReference>
<name>A0ABP8XGX1_9PSEU</name>
<dbReference type="Pfam" id="PF00583">
    <property type="entry name" value="Acetyltransf_1"/>
    <property type="match status" value="1"/>
</dbReference>
<dbReference type="EMBL" id="BAABIC010000024">
    <property type="protein sequence ID" value="GAA4707395.1"/>
    <property type="molecule type" value="Genomic_DNA"/>
</dbReference>
<dbReference type="PANTHER" id="PTHR43800:SF1">
    <property type="entry name" value="PEPTIDYL-LYSINE N-ACETYLTRANSFERASE YJAB"/>
    <property type="match status" value="1"/>
</dbReference>
<dbReference type="CDD" id="cd04301">
    <property type="entry name" value="NAT_SF"/>
    <property type="match status" value="1"/>
</dbReference>
<protein>
    <submittedName>
        <fullName evidence="4">GNAT family N-acetyltransferase</fullName>
    </submittedName>
</protein>
<dbReference type="InterPro" id="IPR016181">
    <property type="entry name" value="Acyl_CoA_acyltransferase"/>
</dbReference>
<dbReference type="InterPro" id="IPR000182">
    <property type="entry name" value="GNAT_dom"/>
</dbReference>
<keyword evidence="2" id="KW-0012">Acyltransferase</keyword>
<evidence type="ECO:0000313" key="5">
    <source>
        <dbReference type="Proteomes" id="UP001500325"/>
    </source>
</evidence>
<organism evidence="4 5">
    <name type="scientific">Pseudonocardia yuanmonensis</name>
    <dbReference type="NCBI Taxonomy" id="1095914"/>
    <lineage>
        <taxon>Bacteria</taxon>
        <taxon>Bacillati</taxon>
        <taxon>Actinomycetota</taxon>
        <taxon>Actinomycetes</taxon>
        <taxon>Pseudonocardiales</taxon>
        <taxon>Pseudonocardiaceae</taxon>
        <taxon>Pseudonocardia</taxon>
    </lineage>
</organism>
<comment type="caution">
    <text evidence="4">The sequence shown here is derived from an EMBL/GenBank/DDBJ whole genome shotgun (WGS) entry which is preliminary data.</text>
</comment>
<evidence type="ECO:0000259" key="3">
    <source>
        <dbReference type="PROSITE" id="PS51186"/>
    </source>
</evidence>
<reference evidence="5" key="1">
    <citation type="journal article" date="2019" name="Int. J. Syst. Evol. Microbiol.">
        <title>The Global Catalogue of Microorganisms (GCM) 10K type strain sequencing project: providing services to taxonomists for standard genome sequencing and annotation.</title>
        <authorList>
            <consortium name="The Broad Institute Genomics Platform"/>
            <consortium name="The Broad Institute Genome Sequencing Center for Infectious Disease"/>
            <person name="Wu L."/>
            <person name="Ma J."/>
        </authorList>
    </citation>
    <scope>NUCLEOTIDE SEQUENCE [LARGE SCALE GENOMIC DNA]</scope>
    <source>
        <strain evidence="5">JCM 18055</strain>
    </source>
</reference>
<dbReference type="SUPFAM" id="SSF55729">
    <property type="entry name" value="Acyl-CoA N-acyltransferases (Nat)"/>
    <property type="match status" value="1"/>
</dbReference>
<dbReference type="PROSITE" id="PS51186">
    <property type="entry name" value="GNAT"/>
    <property type="match status" value="1"/>
</dbReference>
<dbReference type="PANTHER" id="PTHR43800">
    <property type="entry name" value="PEPTIDYL-LYSINE N-ACETYLTRANSFERASE YJAB"/>
    <property type="match status" value="1"/>
</dbReference>
<feature type="domain" description="N-acetyltransferase" evidence="3">
    <location>
        <begin position="21"/>
        <end position="190"/>
    </location>
</feature>
<evidence type="ECO:0000313" key="4">
    <source>
        <dbReference type="EMBL" id="GAA4707395.1"/>
    </source>
</evidence>
<keyword evidence="5" id="KW-1185">Reference proteome</keyword>
<proteinExistence type="predicted"/>
<dbReference type="Gene3D" id="3.40.630.30">
    <property type="match status" value="1"/>
</dbReference>